<gene>
    <name evidence="2" type="ORF">CJD35_16010</name>
</gene>
<dbReference type="InterPro" id="IPR019627">
    <property type="entry name" value="YAcAr"/>
</dbReference>
<dbReference type="RefSeq" id="WP_095687235.1">
    <property type="nucleotide sequence ID" value="NZ_CP022746.1"/>
</dbReference>
<dbReference type="KEGG" id="shyd:CJD35_16010"/>
<protein>
    <recommendedName>
        <fullName evidence="1">YspA cpYpsA-related SLOG domain-containing protein</fullName>
    </recommendedName>
</protein>
<evidence type="ECO:0000313" key="2">
    <source>
        <dbReference type="EMBL" id="ASY46026.1"/>
    </source>
</evidence>
<dbReference type="Proteomes" id="UP000217141">
    <property type="component" value="Chromosome II"/>
</dbReference>
<dbReference type="EMBL" id="CP022746">
    <property type="protein sequence ID" value="ASY46026.1"/>
    <property type="molecule type" value="Genomic_DNA"/>
</dbReference>
<organism evidence="2 3">
    <name type="scientific">Sphingobium xenophagum</name>
    <dbReference type="NCBI Taxonomy" id="121428"/>
    <lineage>
        <taxon>Bacteria</taxon>
        <taxon>Pseudomonadati</taxon>
        <taxon>Pseudomonadota</taxon>
        <taxon>Alphaproteobacteria</taxon>
        <taxon>Sphingomonadales</taxon>
        <taxon>Sphingomonadaceae</taxon>
        <taxon>Sphingobium</taxon>
    </lineage>
</organism>
<feature type="domain" description="YspA cpYpsA-related SLOG" evidence="1">
    <location>
        <begin position="189"/>
        <end position="254"/>
    </location>
</feature>
<sequence length="312" mass="34351">MLNMTDRDATLDRFADAFIETTDSYRIARGDDVIHAPMPDGEVVARATEFLVTTLFDVLRDTRLEAMADRIAWGIVHSFHKVAGQIEGEADKAAMAVRRLIEQNDGSEIGSVELEEAQMLCQSLDETQDALACMRDYAAATYHAEAGRPWSAPRASLVSSKRTASVVAATDYLAARRKRHIDARAPKGPVVIFSGGQVWEDHRLLYAALDSIKVRVPTMVLATTGQDKGCDAIAAAWAARNACHLIPFSLDRKLGNRAGFARNEQLLRLRPVEAVVCQGSGLQSHLAREVRRLGIPAHFFALADQHHNRAIR</sequence>
<accession>A0A249MXG6</accession>
<evidence type="ECO:0000259" key="1">
    <source>
        <dbReference type="Pfam" id="PF10686"/>
    </source>
</evidence>
<proteinExistence type="predicted"/>
<reference evidence="2 3" key="1">
    <citation type="submission" date="2017-08" db="EMBL/GenBank/DDBJ databases">
        <title>Whole Genome Sequence of Sphingobium hydrophobicum C1: Insights into Adaption to the Electronic-waste Contaminated Sediment.</title>
        <authorList>
            <person name="Song D."/>
            <person name="Chen X."/>
            <person name="Xu M."/>
        </authorList>
    </citation>
    <scope>NUCLEOTIDE SEQUENCE [LARGE SCALE GENOMIC DNA]</scope>
    <source>
        <strain evidence="2 3">C1</strain>
    </source>
</reference>
<dbReference type="Pfam" id="PF10686">
    <property type="entry name" value="YAcAr"/>
    <property type="match status" value="1"/>
</dbReference>
<dbReference type="AlphaFoldDB" id="A0A249MXG6"/>
<name>A0A249MXG6_SPHXE</name>
<evidence type="ECO:0000313" key="3">
    <source>
        <dbReference type="Proteomes" id="UP000217141"/>
    </source>
</evidence>